<accession>A0ABP8G236</accession>
<gene>
    <name evidence="4" type="ORF">GCM10023149_12520</name>
</gene>
<name>A0ABP8G236_9SPHI</name>
<dbReference type="InterPro" id="IPR025665">
    <property type="entry name" value="Beta-barrel_OMP_2"/>
</dbReference>
<evidence type="ECO:0000313" key="4">
    <source>
        <dbReference type="EMBL" id="GAA4315774.1"/>
    </source>
</evidence>
<reference evidence="5" key="1">
    <citation type="journal article" date="2019" name="Int. J. Syst. Evol. Microbiol.">
        <title>The Global Catalogue of Microorganisms (GCM) 10K type strain sequencing project: providing services to taxonomists for standard genome sequencing and annotation.</title>
        <authorList>
            <consortium name="The Broad Institute Genomics Platform"/>
            <consortium name="The Broad Institute Genome Sequencing Center for Infectious Disease"/>
            <person name="Wu L."/>
            <person name="Ma J."/>
        </authorList>
    </citation>
    <scope>NUCLEOTIDE SEQUENCE [LARGE SCALE GENOMIC DNA]</scope>
    <source>
        <strain evidence="5">JCM 17705</strain>
    </source>
</reference>
<dbReference type="EMBL" id="BAABFT010000002">
    <property type="protein sequence ID" value="GAA4315774.1"/>
    <property type="molecule type" value="Genomic_DNA"/>
</dbReference>
<evidence type="ECO:0000256" key="1">
    <source>
        <dbReference type="SAM" id="MobiDB-lite"/>
    </source>
</evidence>
<evidence type="ECO:0000259" key="3">
    <source>
        <dbReference type="Pfam" id="PF13568"/>
    </source>
</evidence>
<evidence type="ECO:0000256" key="2">
    <source>
        <dbReference type="SAM" id="Phobius"/>
    </source>
</evidence>
<comment type="caution">
    <text evidence="4">The sequence shown here is derived from an EMBL/GenBank/DDBJ whole genome shotgun (WGS) entry which is preliminary data.</text>
</comment>
<feature type="domain" description="Outer membrane protein beta-barrel" evidence="3">
    <location>
        <begin position="253"/>
        <end position="363"/>
    </location>
</feature>
<keyword evidence="2" id="KW-0472">Membrane</keyword>
<dbReference type="RefSeq" id="WP_345210152.1">
    <property type="nucleotide sequence ID" value="NZ_BAABFT010000002.1"/>
</dbReference>
<proteinExistence type="predicted"/>
<feature type="transmembrane region" description="Helical" evidence="2">
    <location>
        <begin position="51"/>
        <end position="71"/>
    </location>
</feature>
<dbReference type="Pfam" id="PF13568">
    <property type="entry name" value="OMP_b-brl_2"/>
    <property type="match status" value="1"/>
</dbReference>
<keyword evidence="2" id="KW-1133">Transmembrane helix</keyword>
<sequence length="427" mass="46530">MKKQDSNKIDKIFSDGLSDAENHIAFHDADWDAMEKMLDERPARRGVVRRLTIIAGSIAAMLILALGWFYLGNNDKGTKNNKKPDLITKTGQQQATRSKTDDTTTNRGVQLQGSKGLETDNARMKNEEPLLAETAAKGKSKKQAGSNVNKDAIYTANHPKSKPETGISNGDKKDSDLIASANTNTNTRDRNADSNLIASANNKVDISDGPVKINQTTLINDIGGRLICLTGVSKPRFALSILAAPDVNGVGSFNNGRVGTSAGVMLSYRISNKWSVTTGVSYAVKPYAANGDQYKRQWAYMPATVAANCNVLDVPLNINYQIYSKGKNSFSAGTGLSSYFMLSEKYTYTYANTTDVRKMTVTNQNQHIFGVANINVSYQRQINSKFNLIVQPYLKLPLTEIGFSQADLKTTGVAVGVGWNFNTGKPK</sequence>
<organism evidence="4 5">
    <name type="scientific">Mucilaginibacter gynuensis</name>
    <dbReference type="NCBI Taxonomy" id="1302236"/>
    <lineage>
        <taxon>Bacteria</taxon>
        <taxon>Pseudomonadati</taxon>
        <taxon>Bacteroidota</taxon>
        <taxon>Sphingobacteriia</taxon>
        <taxon>Sphingobacteriales</taxon>
        <taxon>Sphingobacteriaceae</taxon>
        <taxon>Mucilaginibacter</taxon>
    </lineage>
</organism>
<dbReference type="Proteomes" id="UP001500582">
    <property type="component" value="Unassembled WGS sequence"/>
</dbReference>
<keyword evidence="2" id="KW-0812">Transmembrane</keyword>
<feature type="region of interest" description="Disordered" evidence="1">
    <location>
        <begin position="135"/>
        <end position="193"/>
    </location>
</feature>
<keyword evidence="5" id="KW-1185">Reference proteome</keyword>
<feature type="region of interest" description="Disordered" evidence="1">
    <location>
        <begin position="79"/>
        <end position="123"/>
    </location>
</feature>
<evidence type="ECO:0000313" key="5">
    <source>
        <dbReference type="Proteomes" id="UP001500582"/>
    </source>
</evidence>
<protein>
    <recommendedName>
        <fullName evidence="3">Outer membrane protein beta-barrel domain-containing protein</fullName>
    </recommendedName>
</protein>